<name>A0A5N5GAV7_9ROSA</name>
<dbReference type="Proteomes" id="UP000327157">
    <property type="component" value="Chromosome 9"/>
</dbReference>
<keyword evidence="3" id="KW-1185">Reference proteome</keyword>
<protein>
    <submittedName>
        <fullName evidence="2">Seed biotin-containing protein SBP65</fullName>
    </submittedName>
</protein>
<reference evidence="3" key="2">
    <citation type="submission" date="2019-10" db="EMBL/GenBank/DDBJ databases">
        <title>A de novo genome assembly of a pear dwarfing rootstock.</title>
        <authorList>
            <person name="Wang F."/>
            <person name="Wang J."/>
            <person name="Li S."/>
            <person name="Zhang Y."/>
            <person name="Fang M."/>
            <person name="Ma L."/>
            <person name="Zhao Y."/>
            <person name="Jiang S."/>
        </authorList>
    </citation>
    <scope>NUCLEOTIDE SEQUENCE [LARGE SCALE GENOMIC DNA]</scope>
</reference>
<dbReference type="EMBL" id="SMOL01000458">
    <property type="protein sequence ID" value="KAB2612575.1"/>
    <property type="molecule type" value="Genomic_DNA"/>
</dbReference>
<feature type="compositionally biased region" description="Basic and acidic residues" evidence="1">
    <location>
        <begin position="41"/>
        <end position="72"/>
    </location>
</feature>
<gene>
    <name evidence="2" type="ORF">D8674_034891</name>
</gene>
<dbReference type="AlphaFoldDB" id="A0A5N5GAV7"/>
<evidence type="ECO:0000313" key="3">
    <source>
        <dbReference type="Proteomes" id="UP000327157"/>
    </source>
</evidence>
<reference evidence="2 3" key="1">
    <citation type="submission" date="2019-09" db="EMBL/GenBank/DDBJ databases">
        <authorList>
            <person name="Ou C."/>
        </authorList>
    </citation>
    <scope>NUCLEOTIDE SEQUENCE [LARGE SCALE GENOMIC DNA]</scope>
    <source>
        <strain evidence="2">S2</strain>
        <tissue evidence="2">Leaf</tissue>
    </source>
</reference>
<evidence type="ECO:0000313" key="2">
    <source>
        <dbReference type="EMBL" id="KAB2612575.1"/>
    </source>
</evidence>
<sequence>MTTEQCQGEAQGQGAGQGCYFAKAEKHQGGQGQGGRLQSVRKFEVSSGEQEKQGRINEGRESSEINNECRRSQIHKGVEKMTFRGETTSCKANKSCINKLLKKDKALSLRGKTHKRAAVLKRLR</sequence>
<organism evidence="2 3">
    <name type="scientific">Pyrus ussuriensis x Pyrus communis</name>
    <dbReference type="NCBI Taxonomy" id="2448454"/>
    <lineage>
        <taxon>Eukaryota</taxon>
        <taxon>Viridiplantae</taxon>
        <taxon>Streptophyta</taxon>
        <taxon>Embryophyta</taxon>
        <taxon>Tracheophyta</taxon>
        <taxon>Spermatophyta</taxon>
        <taxon>Magnoliopsida</taxon>
        <taxon>eudicotyledons</taxon>
        <taxon>Gunneridae</taxon>
        <taxon>Pentapetalae</taxon>
        <taxon>rosids</taxon>
        <taxon>fabids</taxon>
        <taxon>Rosales</taxon>
        <taxon>Rosaceae</taxon>
        <taxon>Amygdaloideae</taxon>
        <taxon>Maleae</taxon>
        <taxon>Pyrus</taxon>
    </lineage>
</organism>
<evidence type="ECO:0000256" key="1">
    <source>
        <dbReference type="SAM" id="MobiDB-lite"/>
    </source>
</evidence>
<comment type="caution">
    <text evidence="2">The sequence shown here is derived from an EMBL/GenBank/DDBJ whole genome shotgun (WGS) entry which is preliminary data.</text>
</comment>
<feature type="region of interest" description="Disordered" evidence="1">
    <location>
        <begin position="25"/>
        <end position="72"/>
    </location>
</feature>
<accession>A0A5N5GAV7</accession>
<proteinExistence type="predicted"/>
<reference evidence="2 3" key="3">
    <citation type="submission" date="2019-11" db="EMBL/GenBank/DDBJ databases">
        <title>A de novo genome assembly of a pear dwarfing rootstock.</title>
        <authorList>
            <person name="Wang F."/>
            <person name="Wang J."/>
            <person name="Li S."/>
            <person name="Zhang Y."/>
            <person name="Fang M."/>
            <person name="Ma L."/>
            <person name="Zhao Y."/>
            <person name="Jiang S."/>
        </authorList>
    </citation>
    <scope>NUCLEOTIDE SEQUENCE [LARGE SCALE GENOMIC DNA]</scope>
    <source>
        <strain evidence="2">S2</strain>
        <tissue evidence="2">Leaf</tissue>
    </source>
</reference>